<dbReference type="Proteomes" id="UP000287651">
    <property type="component" value="Unassembled WGS sequence"/>
</dbReference>
<dbReference type="AlphaFoldDB" id="A0A426YEZ2"/>
<protein>
    <submittedName>
        <fullName evidence="1">Uncharacterized protein</fullName>
    </submittedName>
</protein>
<evidence type="ECO:0000313" key="2">
    <source>
        <dbReference type="Proteomes" id="UP000287651"/>
    </source>
</evidence>
<organism evidence="1 2">
    <name type="scientific">Ensete ventricosum</name>
    <name type="common">Abyssinian banana</name>
    <name type="synonym">Musa ensete</name>
    <dbReference type="NCBI Taxonomy" id="4639"/>
    <lineage>
        <taxon>Eukaryota</taxon>
        <taxon>Viridiplantae</taxon>
        <taxon>Streptophyta</taxon>
        <taxon>Embryophyta</taxon>
        <taxon>Tracheophyta</taxon>
        <taxon>Spermatophyta</taxon>
        <taxon>Magnoliopsida</taxon>
        <taxon>Liliopsida</taxon>
        <taxon>Zingiberales</taxon>
        <taxon>Musaceae</taxon>
        <taxon>Ensete</taxon>
    </lineage>
</organism>
<dbReference type="EMBL" id="AMZH03012831">
    <property type="protein sequence ID" value="RRT50321.1"/>
    <property type="molecule type" value="Genomic_DNA"/>
</dbReference>
<name>A0A426YEZ2_ENSVE</name>
<proteinExistence type="predicted"/>
<accession>A0A426YEZ2</accession>
<gene>
    <name evidence="1" type="ORF">B296_00043647</name>
</gene>
<evidence type="ECO:0000313" key="1">
    <source>
        <dbReference type="EMBL" id="RRT50321.1"/>
    </source>
</evidence>
<comment type="caution">
    <text evidence="1">The sequence shown here is derived from an EMBL/GenBank/DDBJ whole genome shotgun (WGS) entry which is preliminary data.</text>
</comment>
<sequence>MARDFCCRPQLVVPNSYSYNGVDVSFSPYDGCSRSAMQGEEDICQSPVNLSQAISSPGLQGEADHAQHRIMEEVYAMSGSFLVAD</sequence>
<reference evidence="1 2" key="1">
    <citation type="journal article" date="2014" name="Agronomy (Basel)">
        <title>A Draft Genome Sequence for Ensete ventricosum, the Drought-Tolerant Tree Against Hunger.</title>
        <authorList>
            <person name="Harrison J."/>
            <person name="Moore K.A."/>
            <person name="Paszkiewicz K."/>
            <person name="Jones T."/>
            <person name="Grant M."/>
            <person name="Ambacheew D."/>
            <person name="Muzemil S."/>
            <person name="Studholme D.J."/>
        </authorList>
    </citation>
    <scope>NUCLEOTIDE SEQUENCE [LARGE SCALE GENOMIC DNA]</scope>
</reference>